<dbReference type="InterPro" id="IPR037213">
    <property type="entry name" value="Run_dom_sf"/>
</dbReference>
<accession>A0A9P0NBC3</accession>
<evidence type="ECO:0000259" key="1">
    <source>
        <dbReference type="PROSITE" id="PS50826"/>
    </source>
</evidence>
<gene>
    <name evidence="2" type="ORF">APHIGO_LOCUS226</name>
</gene>
<dbReference type="SUPFAM" id="SSF140741">
    <property type="entry name" value="RUN domain-like"/>
    <property type="match status" value="1"/>
</dbReference>
<keyword evidence="3" id="KW-1185">Reference proteome</keyword>
<feature type="domain" description="RUN" evidence="1">
    <location>
        <begin position="1"/>
        <end position="69"/>
    </location>
</feature>
<organism evidence="2 3">
    <name type="scientific">Aphis gossypii</name>
    <name type="common">Cotton aphid</name>
    <dbReference type="NCBI Taxonomy" id="80765"/>
    <lineage>
        <taxon>Eukaryota</taxon>
        <taxon>Metazoa</taxon>
        <taxon>Ecdysozoa</taxon>
        <taxon>Arthropoda</taxon>
        <taxon>Hexapoda</taxon>
        <taxon>Insecta</taxon>
        <taxon>Pterygota</taxon>
        <taxon>Neoptera</taxon>
        <taxon>Paraneoptera</taxon>
        <taxon>Hemiptera</taxon>
        <taxon>Sternorrhyncha</taxon>
        <taxon>Aphidomorpha</taxon>
        <taxon>Aphidoidea</taxon>
        <taxon>Aphididae</taxon>
        <taxon>Aphidini</taxon>
        <taxon>Aphis</taxon>
        <taxon>Aphis</taxon>
    </lineage>
</organism>
<feature type="non-terminal residue" evidence="2">
    <location>
        <position position="69"/>
    </location>
</feature>
<dbReference type="Pfam" id="PF02759">
    <property type="entry name" value="RUN"/>
    <property type="match status" value="1"/>
</dbReference>
<name>A0A9P0NBC3_APHGO</name>
<dbReference type="PROSITE" id="PS50826">
    <property type="entry name" value="RUN"/>
    <property type="match status" value="1"/>
</dbReference>
<protein>
    <recommendedName>
        <fullName evidence="1">RUN domain-containing protein</fullName>
    </recommendedName>
</protein>
<dbReference type="AlphaFoldDB" id="A0A9P0NBC3"/>
<evidence type="ECO:0000313" key="3">
    <source>
        <dbReference type="Proteomes" id="UP001154329"/>
    </source>
</evidence>
<evidence type="ECO:0000313" key="2">
    <source>
        <dbReference type="EMBL" id="CAH1707948.1"/>
    </source>
</evidence>
<proteinExistence type="predicted"/>
<dbReference type="Proteomes" id="UP001154329">
    <property type="component" value="Chromosome 1"/>
</dbReference>
<sequence>MQRFKLLLNIKNYYGRDKAQLRSSINKRCLEKYMQLYINNGNLINRFYENGLIMCNTEKNLIMPFNAAD</sequence>
<dbReference type="EMBL" id="OU899034">
    <property type="protein sequence ID" value="CAH1707948.1"/>
    <property type="molecule type" value="Genomic_DNA"/>
</dbReference>
<reference evidence="2" key="1">
    <citation type="submission" date="2022-02" db="EMBL/GenBank/DDBJ databases">
        <authorList>
            <person name="King R."/>
        </authorList>
    </citation>
    <scope>NUCLEOTIDE SEQUENCE</scope>
</reference>
<dbReference type="InterPro" id="IPR004012">
    <property type="entry name" value="Run_dom"/>
</dbReference>
<dbReference type="Gene3D" id="1.20.58.900">
    <property type="match status" value="1"/>
</dbReference>
<reference evidence="2" key="2">
    <citation type="submission" date="2022-10" db="EMBL/GenBank/DDBJ databases">
        <authorList>
            <consortium name="ENA_rothamsted_submissions"/>
            <consortium name="culmorum"/>
            <person name="King R."/>
        </authorList>
    </citation>
    <scope>NUCLEOTIDE SEQUENCE</scope>
</reference>